<proteinExistence type="predicted"/>
<evidence type="ECO:0000313" key="2">
    <source>
        <dbReference type="Proteomes" id="UP000182063"/>
    </source>
</evidence>
<protein>
    <submittedName>
        <fullName evidence="1">Uncharacterized protein</fullName>
    </submittedName>
</protein>
<dbReference type="OrthoDB" id="9911061at2"/>
<gene>
    <name evidence="1" type="ORF">BSL82_06010</name>
</gene>
<organism evidence="1 2">
    <name type="scientific">Tardibacter chloracetimidivorans</name>
    <dbReference type="NCBI Taxonomy" id="1921510"/>
    <lineage>
        <taxon>Bacteria</taxon>
        <taxon>Pseudomonadati</taxon>
        <taxon>Pseudomonadota</taxon>
        <taxon>Alphaproteobacteria</taxon>
        <taxon>Sphingomonadales</taxon>
        <taxon>Sphingomonadaceae</taxon>
        <taxon>Tardibacter</taxon>
    </lineage>
</organism>
<dbReference type="RefSeq" id="WP_072596474.1">
    <property type="nucleotide sequence ID" value="NZ_CP018221.1"/>
</dbReference>
<dbReference type="AlphaFoldDB" id="A0A1L3ZTF6"/>
<reference evidence="2" key="1">
    <citation type="submission" date="2016-11" db="EMBL/GenBank/DDBJ databases">
        <title>Complete Genome Sequence of alachlor-degrading Sphingomonas sp. strain JJ-A5.</title>
        <authorList>
            <person name="Lee H."/>
            <person name="Ka J.-O."/>
        </authorList>
    </citation>
    <scope>NUCLEOTIDE SEQUENCE [LARGE SCALE GENOMIC DNA]</scope>
    <source>
        <strain evidence="2">JJ-A5</strain>
    </source>
</reference>
<evidence type="ECO:0000313" key="1">
    <source>
        <dbReference type="EMBL" id="API58922.1"/>
    </source>
</evidence>
<sequence>MRNFTATVKEREVGQPCYVALELKGDIGLPADRWVTLNLPEGTGLEEAKAVARMLNDTVETVRLT</sequence>
<name>A0A1L3ZTF6_9SPHN</name>
<dbReference type="KEGG" id="sphj:BSL82_06010"/>
<dbReference type="EMBL" id="CP018221">
    <property type="protein sequence ID" value="API58922.1"/>
    <property type="molecule type" value="Genomic_DNA"/>
</dbReference>
<accession>A0A1L3ZTF6</accession>
<dbReference type="STRING" id="1921510.BSL82_06010"/>
<keyword evidence="2" id="KW-1185">Reference proteome</keyword>
<dbReference type="Proteomes" id="UP000182063">
    <property type="component" value="Chromosome"/>
</dbReference>